<feature type="region of interest" description="Disordered" evidence="1">
    <location>
        <begin position="98"/>
        <end position="118"/>
    </location>
</feature>
<dbReference type="EMBL" id="JAMKFE010000014">
    <property type="protein sequence ID" value="MCM5681887.1"/>
    <property type="molecule type" value="Genomic_DNA"/>
</dbReference>
<evidence type="ECO:0000313" key="2">
    <source>
        <dbReference type="EMBL" id="MCM5681887.1"/>
    </source>
</evidence>
<evidence type="ECO:0000313" key="3">
    <source>
        <dbReference type="Proteomes" id="UP001165541"/>
    </source>
</evidence>
<feature type="region of interest" description="Disordered" evidence="1">
    <location>
        <begin position="1"/>
        <end position="35"/>
    </location>
</feature>
<dbReference type="RefSeq" id="WP_251780367.1">
    <property type="nucleotide sequence ID" value="NZ_JAMKFE010000014.1"/>
</dbReference>
<feature type="compositionally biased region" description="Basic and acidic residues" evidence="1">
    <location>
        <begin position="16"/>
        <end position="31"/>
    </location>
</feature>
<comment type="caution">
    <text evidence="2">The sequence shown here is derived from an EMBL/GenBank/DDBJ whole genome shotgun (WGS) entry which is preliminary data.</text>
</comment>
<gene>
    <name evidence="2" type="ORF">M8A51_20355</name>
</gene>
<accession>A0ABT0YUD5</accession>
<reference evidence="2" key="1">
    <citation type="submission" date="2022-05" db="EMBL/GenBank/DDBJ databases">
        <title>Schlegelella sp. nov., isolated from mangrove soil.</title>
        <authorList>
            <person name="Liu Y."/>
            <person name="Ge X."/>
            <person name="Liu W."/>
        </authorList>
    </citation>
    <scope>NUCLEOTIDE SEQUENCE</scope>
    <source>
        <strain evidence="2">S2-27</strain>
    </source>
</reference>
<feature type="compositionally biased region" description="Low complexity" evidence="1">
    <location>
        <begin position="103"/>
        <end position="118"/>
    </location>
</feature>
<proteinExistence type="predicted"/>
<dbReference type="Proteomes" id="UP001165541">
    <property type="component" value="Unassembled WGS sequence"/>
</dbReference>
<protein>
    <submittedName>
        <fullName evidence="2">Uncharacterized protein</fullName>
    </submittedName>
</protein>
<sequence length="118" mass="12662">MKNAAPTPRRNNAPRDAGKVYRLDTGKRRQQDAQAKSGVRWIPIPEELFQSALALRIDVQRKLRMRPDTSVVVAALLAQALAVDGIADAVGHYALSLHRGPGADSEPAAAAQPADETS</sequence>
<name>A0ABT0YUD5_9BURK</name>
<organism evidence="2 3">
    <name type="scientific">Caldimonas mangrovi</name>
    <dbReference type="NCBI Taxonomy" id="2944811"/>
    <lineage>
        <taxon>Bacteria</taxon>
        <taxon>Pseudomonadati</taxon>
        <taxon>Pseudomonadota</taxon>
        <taxon>Betaproteobacteria</taxon>
        <taxon>Burkholderiales</taxon>
        <taxon>Sphaerotilaceae</taxon>
        <taxon>Caldimonas</taxon>
    </lineage>
</organism>
<evidence type="ECO:0000256" key="1">
    <source>
        <dbReference type="SAM" id="MobiDB-lite"/>
    </source>
</evidence>
<keyword evidence="3" id="KW-1185">Reference proteome</keyword>